<gene>
    <name evidence="1" type="ORF">DW070_16775</name>
</gene>
<organism evidence="1 2">
    <name type="scientific">Coprococcus catus</name>
    <dbReference type="NCBI Taxonomy" id="116085"/>
    <lineage>
        <taxon>Bacteria</taxon>
        <taxon>Bacillati</taxon>
        <taxon>Bacillota</taxon>
        <taxon>Clostridia</taxon>
        <taxon>Lachnospirales</taxon>
        <taxon>Lachnospiraceae</taxon>
        <taxon>Coprococcus</taxon>
    </lineage>
</organism>
<comment type="caution">
    <text evidence="1">The sequence shown here is derived from an EMBL/GenBank/DDBJ whole genome shotgun (WGS) entry which is preliminary data.</text>
</comment>
<dbReference type="Proteomes" id="UP000260773">
    <property type="component" value="Unassembled WGS sequence"/>
</dbReference>
<accession>A0A3E2TBY0</accession>
<evidence type="ECO:0000313" key="2">
    <source>
        <dbReference type="Proteomes" id="UP000260773"/>
    </source>
</evidence>
<dbReference type="EMBL" id="QVEP01000081">
    <property type="protein sequence ID" value="RGB72302.1"/>
    <property type="molecule type" value="Genomic_DNA"/>
</dbReference>
<evidence type="ECO:0008006" key="3">
    <source>
        <dbReference type="Google" id="ProtNLM"/>
    </source>
</evidence>
<sequence>MKEFLEKALRQNVIMTENKEVYKKLPLAYRGRYDIFTVETNGALWMAIHPKDDAGLVMLRRDRAGVEKMTGLNCAIFLDRTTFYIKEKLMEEGIPFVIDGKQVFLPFIGYLLSKENERELPPVHLISFLTQKMLLIAIYERWNEVRVSGAAKRLEVSTKSASRCFDELEYLNVNVLGMKGKSRVINIPDEREQLWQQIKSVLRNPVIRRFILRKDMKLEKKAGISALCEYSLLSDNAYPTYAVTKKELEASGVKEEKQASELEEIGCVVLELGYFTDFLGKGLQDPLSVVLSLTEEEQEEERVDISINEMLEEYVWSRD</sequence>
<name>A0A3E2TBY0_9FIRM</name>
<evidence type="ECO:0000313" key="1">
    <source>
        <dbReference type="EMBL" id="RGB72302.1"/>
    </source>
</evidence>
<proteinExistence type="predicted"/>
<reference evidence="1 2" key="1">
    <citation type="submission" date="2018-08" db="EMBL/GenBank/DDBJ databases">
        <title>A genome reference for cultivated species of the human gut microbiota.</title>
        <authorList>
            <person name="Zou Y."/>
            <person name="Xue W."/>
            <person name="Luo G."/>
        </authorList>
    </citation>
    <scope>NUCLEOTIDE SEQUENCE [LARGE SCALE GENOMIC DNA]</scope>
    <source>
        <strain evidence="1 2">AF45-17</strain>
    </source>
</reference>
<protein>
    <recommendedName>
        <fullName evidence="3">MarR family transcriptional regulator</fullName>
    </recommendedName>
</protein>
<dbReference type="AlphaFoldDB" id="A0A3E2TBY0"/>